<feature type="compositionally biased region" description="Basic residues" evidence="2">
    <location>
        <begin position="1"/>
        <end position="12"/>
    </location>
</feature>
<protein>
    <recommendedName>
        <fullName evidence="3">Core domain-containing protein</fullName>
    </recommendedName>
</protein>
<feature type="compositionally biased region" description="Polar residues" evidence="2">
    <location>
        <begin position="14"/>
        <end position="47"/>
    </location>
</feature>
<dbReference type="Proteomes" id="UP000054196">
    <property type="component" value="Unassembled WGS sequence"/>
</dbReference>
<dbReference type="AlphaFoldDB" id="R7S1Z2"/>
<sequence>MARTTLHGHARHSSIASTSATRQDNSSNSATLTVHTGRGATSPTGSVASYIAPRHGRSASQIYWSREFSTTPSARAALATHPPAQQCRVTSAPTADALEDLEVDVEPIPETEAKIGLTERAAEQLRKISQREKVDDVALRIAVEAGGCHGYQYKMDLAYLSEGKQPEDYVFEHPQVRSARVVVDAVSLALLKGSTIDYATELIGSSFRVVDNPQAKGSGCGCGVSWEAKF</sequence>
<dbReference type="GO" id="GO:0005739">
    <property type="term" value="C:mitochondrion"/>
    <property type="evidence" value="ECO:0007669"/>
    <property type="project" value="TreeGrafter"/>
</dbReference>
<keyword evidence="5" id="KW-1185">Reference proteome</keyword>
<dbReference type="InterPro" id="IPR016092">
    <property type="entry name" value="ATAP"/>
</dbReference>
<comment type="similarity">
    <text evidence="1">Belongs to the HesB/IscA family.</text>
</comment>
<dbReference type="Pfam" id="PF01521">
    <property type="entry name" value="Fe-S_biosyn"/>
    <property type="match status" value="1"/>
</dbReference>
<evidence type="ECO:0000259" key="3">
    <source>
        <dbReference type="Pfam" id="PF01521"/>
    </source>
</evidence>
<dbReference type="GO" id="GO:0005506">
    <property type="term" value="F:iron ion binding"/>
    <property type="evidence" value="ECO:0007669"/>
    <property type="project" value="TreeGrafter"/>
</dbReference>
<accession>R7S1Z2</accession>
<evidence type="ECO:0000256" key="2">
    <source>
        <dbReference type="SAM" id="MobiDB-lite"/>
    </source>
</evidence>
<dbReference type="GO" id="GO:0016226">
    <property type="term" value="P:iron-sulfur cluster assembly"/>
    <property type="evidence" value="ECO:0007669"/>
    <property type="project" value="InterPro"/>
</dbReference>
<dbReference type="Gene3D" id="2.60.300.12">
    <property type="entry name" value="HesB-like domain"/>
    <property type="match status" value="1"/>
</dbReference>
<dbReference type="GO" id="GO:0051539">
    <property type="term" value="F:4 iron, 4 sulfur cluster binding"/>
    <property type="evidence" value="ECO:0007669"/>
    <property type="project" value="TreeGrafter"/>
</dbReference>
<dbReference type="HOGENOM" id="CLU_069054_1_1_1"/>
<dbReference type="OrthoDB" id="1938621at2759"/>
<name>R7S1Z2_PUNST</name>
<dbReference type="SUPFAM" id="SSF89360">
    <property type="entry name" value="HesB-like domain"/>
    <property type="match status" value="1"/>
</dbReference>
<dbReference type="EMBL" id="JH687554">
    <property type="protein sequence ID" value="EIN04430.1"/>
    <property type="molecule type" value="Genomic_DNA"/>
</dbReference>
<feature type="region of interest" description="Disordered" evidence="2">
    <location>
        <begin position="1"/>
        <end position="49"/>
    </location>
</feature>
<dbReference type="PANTHER" id="PTHR43011:SF1">
    <property type="entry name" value="IRON-SULFUR CLUSTER ASSEMBLY 2 HOMOLOG, MITOCHONDRIAL"/>
    <property type="match status" value="1"/>
</dbReference>
<reference evidence="5" key="1">
    <citation type="journal article" date="2012" name="Science">
        <title>The Paleozoic origin of enzymatic lignin decomposition reconstructed from 31 fungal genomes.</title>
        <authorList>
            <person name="Floudas D."/>
            <person name="Binder M."/>
            <person name="Riley R."/>
            <person name="Barry K."/>
            <person name="Blanchette R.A."/>
            <person name="Henrissat B."/>
            <person name="Martinez A.T."/>
            <person name="Otillar R."/>
            <person name="Spatafora J.W."/>
            <person name="Yadav J.S."/>
            <person name="Aerts A."/>
            <person name="Benoit I."/>
            <person name="Boyd A."/>
            <person name="Carlson A."/>
            <person name="Copeland A."/>
            <person name="Coutinho P.M."/>
            <person name="de Vries R.P."/>
            <person name="Ferreira P."/>
            <person name="Findley K."/>
            <person name="Foster B."/>
            <person name="Gaskell J."/>
            <person name="Glotzer D."/>
            <person name="Gorecki P."/>
            <person name="Heitman J."/>
            <person name="Hesse C."/>
            <person name="Hori C."/>
            <person name="Igarashi K."/>
            <person name="Jurgens J.A."/>
            <person name="Kallen N."/>
            <person name="Kersten P."/>
            <person name="Kohler A."/>
            <person name="Kuees U."/>
            <person name="Kumar T.K.A."/>
            <person name="Kuo A."/>
            <person name="LaButti K."/>
            <person name="Larrondo L.F."/>
            <person name="Lindquist E."/>
            <person name="Ling A."/>
            <person name="Lombard V."/>
            <person name="Lucas S."/>
            <person name="Lundell T."/>
            <person name="Martin R."/>
            <person name="McLaughlin D.J."/>
            <person name="Morgenstern I."/>
            <person name="Morin E."/>
            <person name="Murat C."/>
            <person name="Nagy L.G."/>
            <person name="Nolan M."/>
            <person name="Ohm R.A."/>
            <person name="Patyshakuliyeva A."/>
            <person name="Rokas A."/>
            <person name="Ruiz-Duenas F.J."/>
            <person name="Sabat G."/>
            <person name="Salamov A."/>
            <person name="Samejima M."/>
            <person name="Schmutz J."/>
            <person name="Slot J.C."/>
            <person name="St John F."/>
            <person name="Stenlid J."/>
            <person name="Sun H."/>
            <person name="Sun S."/>
            <person name="Syed K."/>
            <person name="Tsang A."/>
            <person name="Wiebenga A."/>
            <person name="Young D."/>
            <person name="Pisabarro A."/>
            <person name="Eastwood D.C."/>
            <person name="Martin F."/>
            <person name="Cullen D."/>
            <person name="Grigoriev I.V."/>
            <person name="Hibbett D.S."/>
        </authorList>
    </citation>
    <scope>NUCLEOTIDE SEQUENCE [LARGE SCALE GENOMIC DNA]</scope>
    <source>
        <strain evidence="5">HHB-11173 SS5</strain>
    </source>
</reference>
<dbReference type="NCBIfam" id="TIGR00049">
    <property type="entry name" value="iron-sulfur cluster assembly accessory protein"/>
    <property type="match status" value="1"/>
</dbReference>
<evidence type="ECO:0000256" key="1">
    <source>
        <dbReference type="ARBA" id="ARBA00006718"/>
    </source>
</evidence>
<proteinExistence type="inferred from homology"/>
<feature type="domain" description="Core" evidence="3">
    <location>
        <begin position="114"/>
        <end position="223"/>
    </location>
</feature>
<evidence type="ECO:0000313" key="4">
    <source>
        <dbReference type="EMBL" id="EIN04430.1"/>
    </source>
</evidence>
<dbReference type="InterPro" id="IPR000361">
    <property type="entry name" value="ATAP_core_dom"/>
</dbReference>
<evidence type="ECO:0000313" key="5">
    <source>
        <dbReference type="Proteomes" id="UP000054196"/>
    </source>
</evidence>
<dbReference type="eggNOG" id="KOG1119">
    <property type="taxonomic scope" value="Eukaryota"/>
</dbReference>
<dbReference type="PANTHER" id="PTHR43011">
    <property type="entry name" value="IRON-SULFUR CLUSTER ASSEMBLY 2 HOMOLOG, MITOCHONDRIAL"/>
    <property type="match status" value="1"/>
</dbReference>
<dbReference type="GeneID" id="18876146"/>
<dbReference type="InterPro" id="IPR035903">
    <property type="entry name" value="HesB-like_dom_sf"/>
</dbReference>
<organism evidence="4 5">
    <name type="scientific">Punctularia strigosozonata (strain HHB-11173)</name>
    <name type="common">White-rot fungus</name>
    <dbReference type="NCBI Taxonomy" id="741275"/>
    <lineage>
        <taxon>Eukaryota</taxon>
        <taxon>Fungi</taxon>
        <taxon>Dikarya</taxon>
        <taxon>Basidiomycota</taxon>
        <taxon>Agaricomycotina</taxon>
        <taxon>Agaricomycetes</taxon>
        <taxon>Corticiales</taxon>
        <taxon>Punctulariaceae</taxon>
        <taxon>Punctularia</taxon>
    </lineage>
</organism>
<dbReference type="OMA" id="KMDLAYL"/>
<dbReference type="RefSeq" id="XP_007388225.1">
    <property type="nucleotide sequence ID" value="XM_007388163.1"/>
</dbReference>
<gene>
    <name evidence="4" type="ORF">PUNSTDRAFT_108176</name>
</gene>
<dbReference type="KEGG" id="psq:PUNSTDRAFT_108176"/>
<dbReference type="GO" id="GO:0051537">
    <property type="term" value="F:2 iron, 2 sulfur cluster binding"/>
    <property type="evidence" value="ECO:0007669"/>
    <property type="project" value="TreeGrafter"/>
</dbReference>
<dbReference type="FunFam" id="2.60.300.12:FF:000010">
    <property type="entry name" value="Unplaced genomic scaffold supercont1.5, whole genome shotgun sequence"/>
    <property type="match status" value="1"/>
</dbReference>